<dbReference type="Pfam" id="PF24175">
    <property type="entry name" value="SU10_adaptor"/>
    <property type="match status" value="1"/>
</dbReference>
<keyword evidence="2" id="KW-1185">Reference proteome</keyword>
<sequence length="238" mass="26056">MAQPETGIKASSLIQSAWWDLRSDESGDYTRQEMLGYLQRGLRLLANELAARKSTLVSKTIQSGSVDWASEIAGGVIALPEDYLSLYDLHVEGRTGLGPLGLISAADRFKITTGSPGWYFLDQGSLHVIPVPADGAIIYLRYAALPELARVAIPTTDADTAVLLDAHNLPFRGLFDEALRQFVAMSAANRNEYDTRVEQGLFRMLAKTAHDLAGQESLEPLIRQVDYPDVGFDWTGGD</sequence>
<dbReference type="Proteomes" id="UP000032233">
    <property type="component" value="Unassembled WGS sequence"/>
</dbReference>
<evidence type="ECO:0000313" key="1">
    <source>
        <dbReference type="EMBL" id="KIX14000.1"/>
    </source>
</evidence>
<dbReference type="InParanoid" id="A0A0D2JWT5"/>
<dbReference type="OrthoDB" id="9863094at2"/>
<dbReference type="RefSeq" id="WP_044348982.1">
    <property type="nucleotide sequence ID" value="NZ_AZAC01000014.1"/>
</dbReference>
<protein>
    <submittedName>
        <fullName evidence="1">Uncharacterized protein</fullName>
    </submittedName>
</protein>
<organism evidence="1 2">
    <name type="scientific">Dethiosulfatarculus sandiegensis</name>
    <dbReference type="NCBI Taxonomy" id="1429043"/>
    <lineage>
        <taxon>Bacteria</taxon>
        <taxon>Pseudomonadati</taxon>
        <taxon>Thermodesulfobacteriota</taxon>
        <taxon>Desulfarculia</taxon>
        <taxon>Desulfarculales</taxon>
        <taxon>Desulfarculaceae</taxon>
        <taxon>Dethiosulfatarculus</taxon>
    </lineage>
</organism>
<dbReference type="EMBL" id="AZAC01000014">
    <property type="protein sequence ID" value="KIX14000.1"/>
    <property type="molecule type" value="Genomic_DNA"/>
</dbReference>
<name>A0A0D2JWT5_9BACT</name>
<evidence type="ECO:0000313" key="2">
    <source>
        <dbReference type="Proteomes" id="UP000032233"/>
    </source>
</evidence>
<comment type="caution">
    <text evidence="1">The sequence shown here is derived from an EMBL/GenBank/DDBJ whole genome shotgun (WGS) entry which is preliminary data.</text>
</comment>
<dbReference type="STRING" id="1429043.X474_13035"/>
<reference evidence="1 2" key="1">
    <citation type="submission" date="2013-11" db="EMBL/GenBank/DDBJ databases">
        <title>Metagenomic analysis of a methanogenic consortium involved in long chain n-alkane degradation.</title>
        <authorList>
            <person name="Davidova I.A."/>
            <person name="Callaghan A.V."/>
            <person name="Wawrik B."/>
            <person name="Pruitt S."/>
            <person name="Marks C."/>
            <person name="Duncan K.E."/>
            <person name="Suflita J.M."/>
        </authorList>
    </citation>
    <scope>NUCLEOTIDE SEQUENCE [LARGE SCALE GENOMIC DNA]</scope>
    <source>
        <strain evidence="1 2">SPR</strain>
    </source>
</reference>
<dbReference type="InterPro" id="IPR056209">
    <property type="entry name" value="SU10_adaptor"/>
</dbReference>
<proteinExistence type="predicted"/>
<dbReference type="AlphaFoldDB" id="A0A0D2JWT5"/>
<accession>A0A0D2JWT5</accession>
<gene>
    <name evidence="1" type="ORF">X474_13035</name>
</gene>